<dbReference type="GO" id="GO:0001181">
    <property type="term" value="F:RNA polymerase I general transcription initiation factor activity"/>
    <property type="evidence" value="ECO:0007669"/>
    <property type="project" value="InterPro"/>
</dbReference>
<evidence type="ECO:0000313" key="3">
    <source>
        <dbReference type="EMBL" id="PGH03763.1"/>
    </source>
</evidence>
<dbReference type="STRING" id="1447883.A0A2B7X4Q3"/>
<protein>
    <recommendedName>
        <fullName evidence="5">RNA polymerase I-specific transcription initiation factor RRN3</fullName>
    </recommendedName>
</protein>
<dbReference type="AlphaFoldDB" id="A0A2B7X4Q3"/>
<keyword evidence="4" id="KW-1185">Reference proteome</keyword>
<feature type="region of interest" description="Disordered" evidence="2">
    <location>
        <begin position="344"/>
        <end position="376"/>
    </location>
</feature>
<dbReference type="GO" id="GO:0005634">
    <property type="term" value="C:nucleus"/>
    <property type="evidence" value="ECO:0007669"/>
    <property type="project" value="TreeGrafter"/>
</dbReference>
<dbReference type="Proteomes" id="UP000224634">
    <property type="component" value="Unassembled WGS sequence"/>
</dbReference>
<dbReference type="SUPFAM" id="SSF48371">
    <property type="entry name" value="ARM repeat"/>
    <property type="match status" value="1"/>
</dbReference>
<name>A0A2B7X4Q3_POLH7</name>
<comment type="caution">
    <text evidence="3">The sequence shown here is derived from an EMBL/GenBank/DDBJ whole genome shotgun (WGS) entry which is preliminary data.</text>
</comment>
<comment type="similarity">
    <text evidence="1">Belongs to the RRN3 family.</text>
</comment>
<accession>A0A2B7X4Q3</accession>
<feature type="compositionally biased region" description="Low complexity" evidence="2">
    <location>
        <begin position="58"/>
        <end position="73"/>
    </location>
</feature>
<dbReference type="OrthoDB" id="26970at2759"/>
<proteinExistence type="inferred from homology"/>
<dbReference type="PANTHER" id="PTHR12790">
    <property type="entry name" value="TRANSCRIPTION INITIATION FACTOR IA RRN3"/>
    <property type="match status" value="1"/>
</dbReference>
<dbReference type="Pfam" id="PF05327">
    <property type="entry name" value="RRN3"/>
    <property type="match status" value="1"/>
</dbReference>
<sequence>MPLHPPSTPVLTAVKAKTMSGPSSTPAPSTLKPAKSILKPVTSHATGQKRKRMDIDLSSPSSNASPEPSSAENRSTSPRPKKRARVKFEIDLYAGGQQQQQSDEIPEKSIAVVREEVRRAIQRHLAGDSETYDRVKEVFTADPKQLEDDGTPVHSLPSHTSLKNHLMGLFSNVSALDGACSGLVHAVLASEWLGRDESYVKLYVRFLGTLAAARGGYLNAVLKMLVGGLRQVPPAVRKLRGYPVVRTSDIYARTHMAIQYILQLIPAGSGAISPILSSSFPQGSDSVKAHVAYTRNLIKIVDYAPELRSDILALITEKLVKIDVQTQVDLEDFDEEMEEDIVHSLSTPETIALEDEDDSDTESSLSDEESEDGDAEQVKKVKDYFYKIDYMMDILFEYYAASFTSGNVGDTENALDLLLAHFQNIILPTYRSRHSQFLLFHYSQSSPILIDRFATTCVQIIFSKSQPTIIRQYAAAYLASFVARGAHVSSEVVRDVFDLLGTHLQNLRSEYEPSCRGPDLRRYGPFYSTAQALLYIFCFRWRDLTTAALEEDGPDALNELELDDVSFPPVIKELLHSAIYSKLNPLKICSPLIVEQFVRIVHHLGFLYVAPLLEMNKRLRISSFRSLSSMALESRFGHVERETKADDDLGPQLDAYFPFDPYHPRRSRRWIEGDYIEWDDIALVTDHADGHDDTDNSLLDDVEIEDKTGTDDEYSSDD</sequence>
<evidence type="ECO:0000256" key="2">
    <source>
        <dbReference type="SAM" id="MobiDB-lite"/>
    </source>
</evidence>
<evidence type="ECO:0000313" key="4">
    <source>
        <dbReference type="Proteomes" id="UP000224634"/>
    </source>
</evidence>
<feature type="region of interest" description="Disordered" evidence="2">
    <location>
        <begin position="1"/>
        <end position="83"/>
    </location>
</feature>
<organism evidence="3 4">
    <name type="scientific">Polytolypa hystricis (strain UAMH7299)</name>
    <dbReference type="NCBI Taxonomy" id="1447883"/>
    <lineage>
        <taxon>Eukaryota</taxon>
        <taxon>Fungi</taxon>
        <taxon>Dikarya</taxon>
        <taxon>Ascomycota</taxon>
        <taxon>Pezizomycotina</taxon>
        <taxon>Eurotiomycetes</taxon>
        <taxon>Eurotiomycetidae</taxon>
        <taxon>Onygenales</taxon>
        <taxon>Onygenales incertae sedis</taxon>
        <taxon>Polytolypa</taxon>
    </lineage>
</organism>
<dbReference type="InterPro" id="IPR016024">
    <property type="entry name" value="ARM-type_fold"/>
</dbReference>
<feature type="compositionally biased region" description="Acidic residues" evidence="2">
    <location>
        <begin position="352"/>
        <end position="375"/>
    </location>
</feature>
<dbReference type="GO" id="GO:0001042">
    <property type="term" value="F:RNA polymerase I core binding"/>
    <property type="evidence" value="ECO:0007669"/>
    <property type="project" value="TreeGrafter"/>
</dbReference>
<dbReference type="PANTHER" id="PTHR12790:SF0">
    <property type="entry name" value="RNA POLYMERASE I-SPECIFIC TRANSCRIPTION INITIATION FACTOR RRN3-RELATED"/>
    <property type="match status" value="1"/>
</dbReference>
<reference evidence="3 4" key="1">
    <citation type="submission" date="2017-10" db="EMBL/GenBank/DDBJ databases">
        <title>Comparative genomics in systemic dimorphic fungi from Ajellomycetaceae.</title>
        <authorList>
            <person name="Munoz J.F."/>
            <person name="Mcewen J.G."/>
            <person name="Clay O.K."/>
            <person name="Cuomo C.A."/>
        </authorList>
    </citation>
    <scope>NUCLEOTIDE SEQUENCE [LARGE SCALE GENOMIC DNA]</scope>
    <source>
        <strain evidence="3 4">UAMH7299</strain>
    </source>
</reference>
<evidence type="ECO:0008006" key="5">
    <source>
        <dbReference type="Google" id="ProtNLM"/>
    </source>
</evidence>
<dbReference type="EMBL" id="PDNA01000207">
    <property type="protein sequence ID" value="PGH03763.1"/>
    <property type="molecule type" value="Genomic_DNA"/>
</dbReference>
<dbReference type="InterPro" id="IPR007991">
    <property type="entry name" value="RNA_pol_I_trans_ini_fac_RRN3"/>
</dbReference>
<gene>
    <name evidence="3" type="ORF">AJ80_08633</name>
</gene>
<feature type="region of interest" description="Disordered" evidence="2">
    <location>
        <begin position="692"/>
        <end position="718"/>
    </location>
</feature>
<evidence type="ECO:0000256" key="1">
    <source>
        <dbReference type="ARBA" id="ARBA00010098"/>
    </source>
</evidence>
<dbReference type="GO" id="GO:0006361">
    <property type="term" value="P:transcription initiation at RNA polymerase I promoter"/>
    <property type="evidence" value="ECO:0007669"/>
    <property type="project" value="InterPro"/>
</dbReference>